<organism evidence="2 3">
    <name type="scientific">Periconia macrospinosa</name>
    <dbReference type="NCBI Taxonomy" id="97972"/>
    <lineage>
        <taxon>Eukaryota</taxon>
        <taxon>Fungi</taxon>
        <taxon>Dikarya</taxon>
        <taxon>Ascomycota</taxon>
        <taxon>Pezizomycotina</taxon>
        <taxon>Dothideomycetes</taxon>
        <taxon>Pleosporomycetidae</taxon>
        <taxon>Pleosporales</taxon>
        <taxon>Massarineae</taxon>
        <taxon>Periconiaceae</taxon>
        <taxon>Periconia</taxon>
    </lineage>
</organism>
<dbReference type="Proteomes" id="UP000244855">
    <property type="component" value="Unassembled WGS sequence"/>
</dbReference>
<dbReference type="SUPFAM" id="SSF51905">
    <property type="entry name" value="FAD/NAD(P)-binding domain"/>
    <property type="match status" value="1"/>
</dbReference>
<comment type="similarity">
    <text evidence="1">Belongs to the FAD-binding monooxygenase family.</text>
</comment>
<evidence type="ECO:0000313" key="3">
    <source>
        <dbReference type="Proteomes" id="UP000244855"/>
    </source>
</evidence>
<dbReference type="PANTHER" id="PTHR42877:SF1">
    <property type="entry name" value="FAD-BINDING MONOOXYGENASE STCW"/>
    <property type="match status" value="1"/>
</dbReference>
<dbReference type="STRING" id="97972.A0A2V1DDS1"/>
<gene>
    <name evidence="2" type="ORF">DM02DRAFT_659420</name>
</gene>
<reference evidence="2 3" key="1">
    <citation type="journal article" date="2018" name="Sci. Rep.">
        <title>Comparative genomics provides insights into the lifestyle and reveals functional heterogeneity of dark septate endophytic fungi.</title>
        <authorList>
            <person name="Knapp D.G."/>
            <person name="Nemeth J.B."/>
            <person name="Barry K."/>
            <person name="Hainaut M."/>
            <person name="Henrissat B."/>
            <person name="Johnson J."/>
            <person name="Kuo A."/>
            <person name="Lim J.H.P."/>
            <person name="Lipzen A."/>
            <person name="Nolan M."/>
            <person name="Ohm R.A."/>
            <person name="Tamas L."/>
            <person name="Grigoriev I.V."/>
            <person name="Spatafora J.W."/>
            <person name="Nagy L.G."/>
            <person name="Kovacs G.M."/>
        </authorList>
    </citation>
    <scope>NUCLEOTIDE SEQUENCE [LARGE SCALE GENOMIC DNA]</scope>
    <source>
        <strain evidence="2 3">DSE2036</strain>
    </source>
</reference>
<dbReference type="InterPro" id="IPR036188">
    <property type="entry name" value="FAD/NAD-bd_sf"/>
</dbReference>
<sequence>MEMLCAKVEYTVYENNSDIGGTWFENRYPGCACDVPSHCYSYHFPEWPKFLSSREDIWQYLDPICKVFDLRRNMKFNSEVIEARWDEESAIWRVRVRKRKPNGMTRVSEDTCDVLWYNSALLNQWNGPEVEVRIMHSANWQDDFH</sequence>
<evidence type="ECO:0000256" key="1">
    <source>
        <dbReference type="ARBA" id="ARBA00010139"/>
    </source>
</evidence>
<proteinExistence type="inferred from homology"/>
<dbReference type="Pfam" id="PF13450">
    <property type="entry name" value="NAD_binding_8"/>
    <property type="match status" value="1"/>
</dbReference>
<dbReference type="PANTHER" id="PTHR42877">
    <property type="entry name" value="L-ORNITHINE N(5)-MONOOXYGENASE-RELATED"/>
    <property type="match status" value="1"/>
</dbReference>
<protein>
    <submittedName>
        <fullName evidence="2">FAD/NAD(P)-binding domain-containing protein</fullName>
    </submittedName>
</protein>
<name>A0A2V1DDS1_9PLEO</name>
<accession>A0A2V1DDS1</accession>
<evidence type="ECO:0000313" key="2">
    <source>
        <dbReference type="EMBL" id="PVH96181.1"/>
    </source>
</evidence>
<dbReference type="EMBL" id="KZ805471">
    <property type="protein sequence ID" value="PVH96181.1"/>
    <property type="molecule type" value="Genomic_DNA"/>
</dbReference>
<dbReference type="InterPro" id="IPR051209">
    <property type="entry name" value="FAD-bind_Monooxygenase_sf"/>
</dbReference>
<dbReference type="OrthoDB" id="74360at2759"/>
<dbReference type="AlphaFoldDB" id="A0A2V1DDS1"/>
<dbReference type="Gene3D" id="3.50.50.60">
    <property type="entry name" value="FAD/NAD(P)-binding domain"/>
    <property type="match status" value="1"/>
</dbReference>
<keyword evidence="3" id="KW-1185">Reference proteome</keyword>